<reference evidence="2 3" key="1">
    <citation type="submission" date="2015-05" db="EMBL/GenBank/DDBJ databases">
        <title>Genome assembly of Archangium gephyra DSM 2261.</title>
        <authorList>
            <person name="Sharma G."/>
            <person name="Subramanian S."/>
        </authorList>
    </citation>
    <scope>NUCLEOTIDE SEQUENCE [LARGE SCALE GENOMIC DNA]</scope>
    <source>
        <strain evidence="2 3">DSM 2261</strain>
    </source>
</reference>
<dbReference type="AlphaFoldDB" id="A0AAC8TAA6"/>
<dbReference type="InterPro" id="IPR011754">
    <property type="entry name" value="Mxa_paralog_2268"/>
</dbReference>
<evidence type="ECO:0000313" key="2">
    <source>
        <dbReference type="EMBL" id="AKI98601.1"/>
    </source>
</evidence>
<gene>
    <name evidence="2" type="ORF">AA314_00228</name>
</gene>
<dbReference type="Pfam" id="PF09544">
    <property type="entry name" value="DUF2381"/>
    <property type="match status" value="1"/>
</dbReference>
<dbReference type="EMBL" id="CP011509">
    <property type="protein sequence ID" value="AKI98601.1"/>
    <property type="molecule type" value="Genomic_DNA"/>
</dbReference>
<protein>
    <submittedName>
        <fullName evidence="2">Uncharacterized protein</fullName>
    </submittedName>
</protein>
<accession>A0AAC8TAA6</accession>
<evidence type="ECO:0000313" key="3">
    <source>
        <dbReference type="Proteomes" id="UP000035579"/>
    </source>
</evidence>
<dbReference type="KEGG" id="age:AA314_00228"/>
<keyword evidence="1" id="KW-0175">Coiled coil</keyword>
<organism evidence="2 3">
    <name type="scientific">Archangium gephyra</name>
    <dbReference type="NCBI Taxonomy" id="48"/>
    <lineage>
        <taxon>Bacteria</taxon>
        <taxon>Pseudomonadati</taxon>
        <taxon>Myxococcota</taxon>
        <taxon>Myxococcia</taxon>
        <taxon>Myxococcales</taxon>
        <taxon>Cystobacterineae</taxon>
        <taxon>Archangiaceae</taxon>
        <taxon>Archangium</taxon>
    </lineage>
</organism>
<name>A0AAC8TAA6_9BACT</name>
<sequence>MLSELPPGHMAELRISAGVPIVVRFESELDPAGTQLQEQGSSPFESLDVSGRLLLLHPSSSAWLWPRMHLQVRRMDGTSLTLVLVPGPPALADVQVDVFLHPFSPGALRAALEKVSAEHETLKLRYARSEMELARYREDEFNPDVALAVLLLDDEASSHLLKGKPLKVENSDVHALVWFIRLAGRSAYVFLVTNRHRTQDWTLLRGEILHGETREPLPVIARARPSILPPGATGRAVLVTRTPPSSRGDFYSIALRGPDGPEWQLCYSGVQL</sequence>
<feature type="coiled-coil region" evidence="1">
    <location>
        <begin position="112"/>
        <end position="139"/>
    </location>
</feature>
<proteinExistence type="predicted"/>
<evidence type="ECO:0000256" key="1">
    <source>
        <dbReference type="SAM" id="Coils"/>
    </source>
</evidence>
<dbReference type="Proteomes" id="UP000035579">
    <property type="component" value="Chromosome"/>
</dbReference>